<accession>A0A9W7IQ28</accession>
<protein>
    <recommendedName>
        <fullName evidence="4">F-box domain-containing protein</fullName>
    </recommendedName>
</protein>
<dbReference type="Gene3D" id="3.80.10.10">
    <property type="entry name" value="Ribonuclease Inhibitor"/>
    <property type="match status" value="2"/>
</dbReference>
<dbReference type="SUPFAM" id="SSF81383">
    <property type="entry name" value="F-box domain"/>
    <property type="match status" value="1"/>
</dbReference>
<keyword evidence="3" id="KW-1185">Reference proteome</keyword>
<dbReference type="InterPro" id="IPR036047">
    <property type="entry name" value="F-box-like_dom_sf"/>
</dbReference>
<comment type="caution">
    <text evidence="2">The sequence shown here is derived from an EMBL/GenBank/DDBJ whole genome shotgun (WGS) entry which is preliminary data.</text>
</comment>
<evidence type="ECO:0000256" key="1">
    <source>
        <dbReference type="SAM" id="MobiDB-lite"/>
    </source>
</evidence>
<proteinExistence type="predicted"/>
<reference evidence="2" key="1">
    <citation type="submission" date="2023-05" db="EMBL/GenBank/DDBJ databases">
        <title>Genome and transcriptome analyses reveal genes involved in the formation of fine ridges on petal epidermal cells in Hibiscus trionum.</title>
        <authorList>
            <person name="Koshimizu S."/>
            <person name="Masuda S."/>
            <person name="Ishii T."/>
            <person name="Shirasu K."/>
            <person name="Hoshino A."/>
            <person name="Arita M."/>
        </authorList>
    </citation>
    <scope>NUCLEOTIDE SEQUENCE</scope>
    <source>
        <strain evidence="2">Hamamatsu line</strain>
    </source>
</reference>
<dbReference type="SUPFAM" id="SSF52047">
    <property type="entry name" value="RNI-like"/>
    <property type="match status" value="2"/>
</dbReference>
<dbReference type="GO" id="GO:0019005">
    <property type="term" value="C:SCF ubiquitin ligase complex"/>
    <property type="evidence" value="ECO:0007669"/>
    <property type="project" value="TreeGrafter"/>
</dbReference>
<organism evidence="2 3">
    <name type="scientific">Hibiscus trionum</name>
    <name type="common">Flower of an hour</name>
    <dbReference type="NCBI Taxonomy" id="183268"/>
    <lineage>
        <taxon>Eukaryota</taxon>
        <taxon>Viridiplantae</taxon>
        <taxon>Streptophyta</taxon>
        <taxon>Embryophyta</taxon>
        <taxon>Tracheophyta</taxon>
        <taxon>Spermatophyta</taxon>
        <taxon>Magnoliopsida</taxon>
        <taxon>eudicotyledons</taxon>
        <taxon>Gunneridae</taxon>
        <taxon>Pentapetalae</taxon>
        <taxon>rosids</taxon>
        <taxon>malvids</taxon>
        <taxon>Malvales</taxon>
        <taxon>Malvaceae</taxon>
        <taxon>Malvoideae</taxon>
        <taxon>Hibiscus</taxon>
    </lineage>
</organism>
<dbReference type="InterPro" id="IPR032675">
    <property type="entry name" value="LRR_dom_sf"/>
</dbReference>
<feature type="region of interest" description="Disordered" evidence="1">
    <location>
        <begin position="1"/>
        <end position="40"/>
    </location>
</feature>
<name>A0A9W7IQ28_HIBTR</name>
<sequence>MSQSPGTNPNPNPSPNLNLKLSPNSDSYYPNLKPPPSLKSKWSPEALSLSDIWFKQQRLKHVIYKMQQHYFNHPLSRTPSASPPSEPDLTPFQSLPLDPIEPDYTSLLSDALLLKILSKLPVSQHVSNSLVCKRWLYLNGRLVQSLKVTDWSFVSSGRIFGRFPNLTDLDLVRASIRVTRNSGILVTRKTMSVHVDTNYTLDGFIGKTAFLPSNEVDQGLTLIAEKYPNLQRLVAAGASEQGLIRIAAECCTLQELELHCCGDLALKGLSGIKNLQVVKLIGFIDGFYNSVISDIGLTLLAQGCKRLVKLELCGCEGSYDGIKAIGQCCQMLEELSFYDHRMDGGWLAGLSFCVNLKTLKLKSCKSIDESPGADEHLGSCSTLEELQLERCQIRDKQSVKALFLVCQNVRAIAFQNCWGLDDDVFSLASICRRVKLVSLEGCSLLTIKGLEWVVLSWKGLQQLRVVSCNNIKDSEITPELATLFSVLKELKWRPDSRSLLSSNLAGTGMGNKGGRFFKRSRD</sequence>
<dbReference type="Proteomes" id="UP001165190">
    <property type="component" value="Unassembled WGS sequence"/>
</dbReference>
<dbReference type="OrthoDB" id="550575at2759"/>
<dbReference type="PANTHER" id="PTHR13318:SF74">
    <property type="entry name" value="OS02G0658500 PROTEIN"/>
    <property type="match status" value="1"/>
</dbReference>
<dbReference type="PANTHER" id="PTHR13318">
    <property type="entry name" value="PARTNER OF PAIRED, ISOFORM B-RELATED"/>
    <property type="match status" value="1"/>
</dbReference>
<gene>
    <name evidence="2" type="ORF">HRI_003577900</name>
</gene>
<dbReference type="EMBL" id="BSYR01000033">
    <property type="protein sequence ID" value="GMI99086.1"/>
    <property type="molecule type" value="Genomic_DNA"/>
</dbReference>
<evidence type="ECO:0000313" key="2">
    <source>
        <dbReference type="EMBL" id="GMI99086.1"/>
    </source>
</evidence>
<dbReference type="AlphaFoldDB" id="A0A9W7IQ28"/>
<evidence type="ECO:0000313" key="3">
    <source>
        <dbReference type="Proteomes" id="UP001165190"/>
    </source>
</evidence>
<evidence type="ECO:0008006" key="4">
    <source>
        <dbReference type="Google" id="ProtNLM"/>
    </source>
</evidence>
<feature type="compositionally biased region" description="Low complexity" evidence="1">
    <location>
        <begin position="15"/>
        <end position="31"/>
    </location>
</feature>
<dbReference type="GO" id="GO:0031146">
    <property type="term" value="P:SCF-dependent proteasomal ubiquitin-dependent protein catabolic process"/>
    <property type="evidence" value="ECO:0007669"/>
    <property type="project" value="TreeGrafter"/>
</dbReference>
<dbReference type="FunFam" id="3.80.10.10:FF:002340">
    <property type="entry name" value="Uncharacterized protein"/>
    <property type="match status" value="1"/>
</dbReference>